<dbReference type="EMBL" id="CYYR01000038">
    <property type="protein sequence ID" value="CUO50992.1"/>
    <property type="molecule type" value="Genomic_DNA"/>
</dbReference>
<keyword evidence="2" id="KW-0472">Membrane</keyword>
<sequence>MEEQKDTKNIWIVMTITFFTVSIVFGILLYRSEKVIKEMQQTVAESVTVQEQQDVNASADSVRLMDGMVQVQKDNEWVDYCTIEEFTQSDPVEAGKQKMSDLIKSNQDAVNAGTLLEDVNSEFAMLEKAATREVIMEPQTEVSWKMETDNAKNTTNNPNKKKDNGKNTASKENGKNQAGKGNTVSGQNAAGTATPAETQPGADTSMQQPASGTSAGSTPAEGNASTGNNASSGGSSSGGGSSAGSSSSSGGGAPAGNTTPSGGNGSSNPSGGTAGAPSTGTDSGSSAPDSGSSSGGSTDSSGGNSGSDSGNSGSGSSGGDGEDIGWTDDIL</sequence>
<evidence type="ECO:0000256" key="1">
    <source>
        <dbReference type="SAM" id="MobiDB-lite"/>
    </source>
</evidence>
<feature type="compositionally biased region" description="Acidic residues" evidence="1">
    <location>
        <begin position="320"/>
        <end position="331"/>
    </location>
</feature>
<proteinExistence type="predicted"/>
<name>A0A174FL53_9FIRM</name>
<keyword evidence="2" id="KW-0812">Transmembrane</keyword>
<dbReference type="RefSeq" id="WP_055303390.1">
    <property type="nucleotide sequence ID" value="NZ_CYYR01000038.1"/>
</dbReference>
<reference evidence="3 4" key="1">
    <citation type="submission" date="2015-09" db="EMBL/GenBank/DDBJ databases">
        <authorList>
            <consortium name="Pathogen Informatics"/>
        </authorList>
    </citation>
    <scope>NUCLEOTIDE SEQUENCE [LARGE SCALE GENOMIC DNA]</scope>
    <source>
        <strain evidence="3 4">2789STDY5608835</strain>
    </source>
</reference>
<dbReference type="AlphaFoldDB" id="A0A174FL53"/>
<feature type="region of interest" description="Disordered" evidence="1">
    <location>
        <begin position="140"/>
        <end position="331"/>
    </location>
</feature>
<evidence type="ECO:0000256" key="2">
    <source>
        <dbReference type="SAM" id="Phobius"/>
    </source>
</evidence>
<keyword evidence="2" id="KW-1133">Transmembrane helix</keyword>
<feature type="compositionally biased region" description="Low complexity" evidence="1">
    <location>
        <begin position="255"/>
        <end position="311"/>
    </location>
</feature>
<gene>
    <name evidence="3" type="ORF">ERS852392_03385</name>
</gene>
<feature type="compositionally biased region" description="Low complexity" evidence="1">
    <location>
        <begin position="222"/>
        <end position="234"/>
    </location>
</feature>
<accession>A0A174FL53</accession>
<evidence type="ECO:0000313" key="3">
    <source>
        <dbReference type="EMBL" id="CUO50992.1"/>
    </source>
</evidence>
<protein>
    <submittedName>
        <fullName evidence="3">Uncharacterized protein</fullName>
    </submittedName>
</protein>
<feature type="transmembrane region" description="Helical" evidence="2">
    <location>
        <begin position="12"/>
        <end position="30"/>
    </location>
</feature>
<feature type="compositionally biased region" description="Polar residues" evidence="1">
    <location>
        <begin position="175"/>
        <end position="217"/>
    </location>
</feature>
<evidence type="ECO:0000313" key="4">
    <source>
        <dbReference type="Proteomes" id="UP000095395"/>
    </source>
</evidence>
<dbReference type="Proteomes" id="UP000095395">
    <property type="component" value="Unassembled WGS sequence"/>
</dbReference>
<organism evidence="3 4">
    <name type="scientific">Roseburia inulinivorans</name>
    <dbReference type="NCBI Taxonomy" id="360807"/>
    <lineage>
        <taxon>Bacteria</taxon>
        <taxon>Bacillati</taxon>
        <taxon>Bacillota</taxon>
        <taxon>Clostridia</taxon>
        <taxon>Lachnospirales</taxon>
        <taxon>Lachnospiraceae</taxon>
        <taxon>Roseburia</taxon>
    </lineage>
</organism>